<accession>A0A164H394</accession>
<evidence type="ECO:0000313" key="2">
    <source>
        <dbReference type="EMBL" id="KZM68164.1"/>
    </source>
</evidence>
<dbReference type="AlphaFoldDB" id="A0A164H394"/>
<evidence type="ECO:0000256" key="1">
    <source>
        <dbReference type="SAM" id="MobiDB-lite"/>
    </source>
</evidence>
<protein>
    <submittedName>
        <fullName evidence="2">Uncharacterized protein</fullName>
    </submittedName>
</protein>
<reference evidence="2 3" key="1">
    <citation type="submission" date="2016-04" db="EMBL/GenBank/DDBJ databases">
        <authorList>
            <person name="Evans L.H."/>
            <person name="Alamgir A."/>
            <person name="Owens N."/>
            <person name="Weber N.D."/>
            <person name="Virtaneva K."/>
            <person name="Barbian K."/>
            <person name="Babar A."/>
            <person name="Rosenke K."/>
        </authorList>
    </citation>
    <scope>NUCLEOTIDE SEQUENCE [LARGE SCALE GENOMIC DNA]</scope>
    <source>
        <strain evidence="2 3">IFM 0406</strain>
    </source>
</reference>
<dbReference type="EMBL" id="LWGR01000021">
    <property type="protein sequence ID" value="KZM68164.1"/>
    <property type="molecule type" value="Genomic_DNA"/>
</dbReference>
<feature type="compositionally biased region" description="Basic and acidic residues" evidence="1">
    <location>
        <begin position="1"/>
        <end position="18"/>
    </location>
</feature>
<proteinExistence type="predicted"/>
<organism evidence="2 3">
    <name type="scientific">Nocardia terpenica</name>
    <dbReference type="NCBI Taxonomy" id="455432"/>
    <lineage>
        <taxon>Bacteria</taxon>
        <taxon>Bacillati</taxon>
        <taxon>Actinomycetota</taxon>
        <taxon>Actinomycetes</taxon>
        <taxon>Mycobacteriales</taxon>
        <taxon>Nocardiaceae</taxon>
        <taxon>Nocardia</taxon>
    </lineage>
</organism>
<dbReference type="RefSeq" id="WP_067579524.1">
    <property type="nucleotide sequence ID" value="NZ_JABMCZ010000002.1"/>
</dbReference>
<dbReference type="Proteomes" id="UP000076512">
    <property type="component" value="Unassembled WGS sequence"/>
</dbReference>
<feature type="region of interest" description="Disordered" evidence="1">
    <location>
        <begin position="1"/>
        <end position="27"/>
    </location>
</feature>
<name>A0A164H394_9NOCA</name>
<sequence length="80" mass="8987">MESDHHDNEPEQSADRSVDGPPVDDPQITEWVAKMVAAAERAGYRLHPDSCPPHTLLWQRATDDPTADPVWVDDLPDCLR</sequence>
<keyword evidence="3" id="KW-1185">Reference proteome</keyword>
<gene>
    <name evidence="2" type="ORF">AWN90_09495</name>
</gene>
<evidence type="ECO:0000313" key="3">
    <source>
        <dbReference type="Proteomes" id="UP000076512"/>
    </source>
</evidence>
<comment type="caution">
    <text evidence="2">The sequence shown here is derived from an EMBL/GenBank/DDBJ whole genome shotgun (WGS) entry which is preliminary data.</text>
</comment>